<organism evidence="6 7">
    <name type="scientific">Loigolactobacillus jiayinensis</name>
    <dbReference type="NCBI Taxonomy" id="2486016"/>
    <lineage>
        <taxon>Bacteria</taxon>
        <taxon>Bacillati</taxon>
        <taxon>Bacillota</taxon>
        <taxon>Bacilli</taxon>
        <taxon>Lactobacillales</taxon>
        <taxon>Lactobacillaceae</taxon>
        <taxon>Loigolactobacillus</taxon>
    </lineage>
</organism>
<evidence type="ECO:0000313" key="6">
    <source>
        <dbReference type="EMBL" id="MFC6169878.1"/>
    </source>
</evidence>
<keyword evidence="3" id="KW-0238">DNA-binding</keyword>
<name>A0ABW1RDP4_9LACO</name>
<evidence type="ECO:0000313" key="7">
    <source>
        <dbReference type="Proteomes" id="UP001596289"/>
    </source>
</evidence>
<dbReference type="InterPro" id="IPR036390">
    <property type="entry name" value="WH_DNA-bd_sf"/>
</dbReference>
<sequence>MNLQQMRYVLAVAANGSFHEAAKALYISQPSLSHGIKQLEQELEAPLFERTRQGTSLTTAGQDFVTSAQKIIQQVDHLQQHFDTSTTEQHYFSVAGQHYDFIAIALCRC</sequence>
<evidence type="ECO:0000259" key="5">
    <source>
        <dbReference type="PROSITE" id="PS50931"/>
    </source>
</evidence>
<evidence type="ECO:0000256" key="3">
    <source>
        <dbReference type="ARBA" id="ARBA00023125"/>
    </source>
</evidence>
<comment type="caution">
    <text evidence="6">The sequence shown here is derived from an EMBL/GenBank/DDBJ whole genome shotgun (WGS) entry which is preliminary data.</text>
</comment>
<protein>
    <submittedName>
        <fullName evidence="6">LysR family transcriptional regulator</fullName>
    </submittedName>
</protein>
<dbReference type="Proteomes" id="UP001596289">
    <property type="component" value="Unassembled WGS sequence"/>
</dbReference>
<proteinExistence type="inferred from homology"/>
<keyword evidence="4" id="KW-0804">Transcription</keyword>
<dbReference type="PANTHER" id="PTHR30346:SF0">
    <property type="entry name" value="HCA OPERON TRANSCRIPTIONAL ACTIVATOR HCAR"/>
    <property type="match status" value="1"/>
</dbReference>
<keyword evidence="7" id="KW-1185">Reference proteome</keyword>
<dbReference type="RefSeq" id="WP_225418796.1">
    <property type="nucleotide sequence ID" value="NZ_JBHSSL010000027.1"/>
</dbReference>
<evidence type="ECO:0000256" key="2">
    <source>
        <dbReference type="ARBA" id="ARBA00023015"/>
    </source>
</evidence>
<dbReference type="InterPro" id="IPR036388">
    <property type="entry name" value="WH-like_DNA-bd_sf"/>
</dbReference>
<dbReference type="PROSITE" id="PS50931">
    <property type="entry name" value="HTH_LYSR"/>
    <property type="match status" value="1"/>
</dbReference>
<reference evidence="7" key="1">
    <citation type="journal article" date="2019" name="Int. J. Syst. Evol. Microbiol.">
        <title>The Global Catalogue of Microorganisms (GCM) 10K type strain sequencing project: providing services to taxonomists for standard genome sequencing and annotation.</title>
        <authorList>
            <consortium name="The Broad Institute Genomics Platform"/>
            <consortium name="The Broad Institute Genome Sequencing Center for Infectious Disease"/>
            <person name="Wu L."/>
            <person name="Ma J."/>
        </authorList>
    </citation>
    <scope>NUCLEOTIDE SEQUENCE [LARGE SCALE GENOMIC DNA]</scope>
    <source>
        <strain evidence="7">CCM 8904</strain>
    </source>
</reference>
<keyword evidence="2" id="KW-0805">Transcription regulation</keyword>
<dbReference type="Pfam" id="PF00126">
    <property type="entry name" value="HTH_1"/>
    <property type="match status" value="1"/>
</dbReference>
<feature type="domain" description="HTH lysR-type" evidence="5">
    <location>
        <begin position="1"/>
        <end position="58"/>
    </location>
</feature>
<comment type="similarity">
    <text evidence="1">Belongs to the LysR transcriptional regulatory family.</text>
</comment>
<gene>
    <name evidence="6" type="ORF">ACFQGP_04700</name>
</gene>
<dbReference type="Gene3D" id="1.10.10.10">
    <property type="entry name" value="Winged helix-like DNA-binding domain superfamily/Winged helix DNA-binding domain"/>
    <property type="match status" value="1"/>
</dbReference>
<dbReference type="EMBL" id="JBHSSL010000027">
    <property type="protein sequence ID" value="MFC6169878.1"/>
    <property type="molecule type" value="Genomic_DNA"/>
</dbReference>
<dbReference type="PRINTS" id="PR00039">
    <property type="entry name" value="HTHLYSR"/>
</dbReference>
<evidence type="ECO:0000256" key="4">
    <source>
        <dbReference type="ARBA" id="ARBA00023163"/>
    </source>
</evidence>
<dbReference type="SUPFAM" id="SSF46785">
    <property type="entry name" value="Winged helix' DNA-binding domain"/>
    <property type="match status" value="1"/>
</dbReference>
<evidence type="ECO:0000256" key="1">
    <source>
        <dbReference type="ARBA" id="ARBA00009437"/>
    </source>
</evidence>
<dbReference type="InterPro" id="IPR000847">
    <property type="entry name" value="LysR_HTH_N"/>
</dbReference>
<accession>A0ABW1RDP4</accession>
<dbReference type="PANTHER" id="PTHR30346">
    <property type="entry name" value="TRANSCRIPTIONAL DUAL REGULATOR HCAR-RELATED"/>
    <property type="match status" value="1"/>
</dbReference>